<dbReference type="InterPro" id="IPR002403">
    <property type="entry name" value="Cyt_P450_E_grp-IV"/>
</dbReference>
<evidence type="ECO:0000256" key="11">
    <source>
        <dbReference type="ARBA" id="ARBA00023004"/>
    </source>
</evidence>
<dbReference type="OrthoDB" id="2789670at2759"/>
<feature type="transmembrane region" description="Helical" evidence="16">
    <location>
        <begin position="9"/>
        <end position="29"/>
    </location>
</feature>
<accession>E0VRD2</accession>
<comment type="function">
    <text evidence="2">May be involved in the metabolism of insect hormones and in the breakdown of synthetic insecticides.</text>
</comment>
<evidence type="ECO:0000256" key="16">
    <source>
        <dbReference type="SAM" id="Phobius"/>
    </source>
</evidence>
<reference evidence="17" key="1">
    <citation type="submission" date="2007-04" db="EMBL/GenBank/DDBJ databases">
        <title>Annotation of Pediculus humanus corporis strain USDA.</title>
        <authorList>
            <person name="Kirkness E."/>
            <person name="Hannick L."/>
            <person name="Hass B."/>
            <person name="Bruggner R."/>
            <person name="Lawson D."/>
            <person name="Bidwell S."/>
            <person name="Joardar V."/>
            <person name="Caler E."/>
            <person name="Walenz B."/>
            <person name="Inman J."/>
            <person name="Schobel S."/>
            <person name="Galinsky K."/>
            <person name="Amedeo P."/>
            <person name="Strausberg R."/>
        </authorList>
    </citation>
    <scope>NUCLEOTIDE SEQUENCE</scope>
    <source>
        <strain evidence="17">USDA</strain>
    </source>
</reference>
<dbReference type="PANTHER" id="PTHR24292:SF54">
    <property type="entry name" value="CYP9F3-RELATED"/>
    <property type="match status" value="1"/>
</dbReference>
<keyword evidence="6 14" id="KW-0349">Heme</keyword>
<dbReference type="GeneID" id="8237795"/>
<dbReference type="AlphaFoldDB" id="E0VRD2"/>
<dbReference type="DrugCentral" id="E0VRD2"/>
<keyword evidence="10 15" id="KW-0560">Oxidoreductase</keyword>
<comment type="cofactor">
    <cofactor evidence="1 14">
        <name>heme</name>
        <dbReference type="ChEBI" id="CHEBI:30413"/>
    </cofactor>
</comment>
<dbReference type="SUPFAM" id="SSF48264">
    <property type="entry name" value="Cytochrome P450"/>
    <property type="match status" value="1"/>
</dbReference>
<evidence type="ECO:0000313" key="17">
    <source>
        <dbReference type="EMBL" id="EEB15938.1"/>
    </source>
</evidence>
<dbReference type="VEuPathDB" id="VectorBase:PHUM397050"/>
<dbReference type="EMBL" id="AAZO01004654">
    <property type="status" value="NOT_ANNOTATED_CDS"/>
    <property type="molecule type" value="Genomic_DNA"/>
</dbReference>
<evidence type="ECO:0000256" key="10">
    <source>
        <dbReference type="ARBA" id="ARBA00023002"/>
    </source>
</evidence>
<evidence type="ECO:0000256" key="4">
    <source>
        <dbReference type="ARBA" id="ARBA00004406"/>
    </source>
</evidence>
<dbReference type="InterPro" id="IPR017972">
    <property type="entry name" value="Cyt_P450_CS"/>
</dbReference>
<evidence type="ECO:0000256" key="13">
    <source>
        <dbReference type="ARBA" id="ARBA00023136"/>
    </source>
</evidence>
<keyword evidence="19" id="KW-1185">Reference proteome</keyword>
<evidence type="ECO:0000313" key="19">
    <source>
        <dbReference type="Proteomes" id="UP000009046"/>
    </source>
</evidence>
<dbReference type="STRING" id="121224.E0VRD2"/>
<evidence type="ECO:0000256" key="8">
    <source>
        <dbReference type="ARBA" id="ARBA00022824"/>
    </source>
</evidence>
<dbReference type="OMA" id="IANTNYW"/>
<dbReference type="FunFam" id="1.10.630.10:FF:000042">
    <property type="entry name" value="Cytochrome P450"/>
    <property type="match status" value="1"/>
</dbReference>
<proteinExistence type="inferred from homology"/>
<dbReference type="CDD" id="cd11056">
    <property type="entry name" value="CYP6-like"/>
    <property type="match status" value="1"/>
</dbReference>
<dbReference type="Pfam" id="PF00067">
    <property type="entry name" value="p450"/>
    <property type="match status" value="1"/>
</dbReference>
<name>E0VRD2_PEDHC</name>
<dbReference type="KEGG" id="phu:Phum_PHUM397050"/>
<dbReference type="EC" id="1.14.13.94" evidence="17"/>
<dbReference type="PRINTS" id="PR00465">
    <property type="entry name" value="EP450IV"/>
</dbReference>
<dbReference type="ChEMBL" id="CHEMBL2364702"/>
<dbReference type="HOGENOM" id="CLU_001570_5_2_1"/>
<dbReference type="GO" id="GO:0005506">
    <property type="term" value="F:iron ion binding"/>
    <property type="evidence" value="ECO:0007669"/>
    <property type="project" value="InterPro"/>
</dbReference>
<dbReference type="PRINTS" id="PR00385">
    <property type="entry name" value="P450"/>
</dbReference>
<evidence type="ECO:0000256" key="14">
    <source>
        <dbReference type="PIRSR" id="PIRSR602403-1"/>
    </source>
</evidence>
<dbReference type="Gene3D" id="1.10.630.10">
    <property type="entry name" value="Cytochrome P450"/>
    <property type="match status" value="1"/>
</dbReference>
<comment type="similarity">
    <text evidence="5 15">Belongs to the cytochrome P450 family.</text>
</comment>
<keyword evidence="16" id="KW-1133">Transmembrane helix</keyword>
<dbReference type="InterPro" id="IPR036396">
    <property type="entry name" value="Cyt_P450_sf"/>
</dbReference>
<dbReference type="eggNOG" id="KOG0158">
    <property type="taxonomic scope" value="Eukaryota"/>
</dbReference>
<keyword evidence="8" id="KW-0256">Endoplasmic reticulum</keyword>
<reference evidence="17" key="2">
    <citation type="submission" date="2007-04" db="EMBL/GenBank/DDBJ databases">
        <title>The genome of the human body louse.</title>
        <authorList>
            <consortium name="The Human Body Louse Genome Consortium"/>
            <person name="Kirkness E."/>
            <person name="Walenz B."/>
            <person name="Hass B."/>
            <person name="Bruggner R."/>
            <person name="Strausberg R."/>
        </authorList>
    </citation>
    <scope>NUCLEOTIDE SEQUENCE</scope>
    <source>
        <strain evidence="17">USDA</strain>
    </source>
</reference>
<evidence type="ECO:0000313" key="18">
    <source>
        <dbReference type="EnsemblMetazoa" id="PHUM397050-PA"/>
    </source>
</evidence>
<organism>
    <name type="scientific">Pediculus humanus subsp. corporis</name>
    <name type="common">Body louse</name>
    <dbReference type="NCBI Taxonomy" id="121224"/>
    <lineage>
        <taxon>Eukaryota</taxon>
        <taxon>Metazoa</taxon>
        <taxon>Ecdysozoa</taxon>
        <taxon>Arthropoda</taxon>
        <taxon>Hexapoda</taxon>
        <taxon>Insecta</taxon>
        <taxon>Pterygota</taxon>
        <taxon>Neoptera</taxon>
        <taxon>Paraneoptera</taxon>
        <taxon>Psocodea</taxon>
        <taxon>Troctomorpha</taxon>
        <taxon>Phthiraptera</taxon>
        <taxon>Anoplura</taxon>
        <taxon>Pediculidae</taxon>
        <taxon>Pediculus</taxon>
    </lineage>
</organism>
<evidence type="ECO:0000256" key="5">
    <source>
        <dbReference type="ARBA" id="ARBA00010617"/>
    </source>
</evidence>
<evidence type="ECO:0000256" key="1">
    <source>
        <dbReference type="ARBA" id="ARBA00001971"/>
    </source>
</evidence>
<dbReference type="InterPro" id="IPR050476">
    <property type="entry name" value="Insect_CytP450_Detox"/>
</dbReference>
<keyword evidence="11 14" id="KW-0408">Iron</keyword>
<dbReference type="EnsemblMetazoa" id="PHUM397050-RA">
    <property type="protein sequence ID" value="PHUM397050-PA"/>
    <property type="gene ID" value="PHUM397050"/>
</dbReference>
<evidence type="ECO:0000256" key="12">
    <source>
        <dbReference type="ARBA" id="ARBA00023033"/>
    </source>
</evidence>
<dbReference type="InterPro" id="IPR001128">
    <property type="entry name" value="Cyt_P450"/>
</dbReference>
<dbReference type="GO" id="GO:0016705">
    <property type="term" value="F:oxidoreductase activity, acting on paired donors, with incorporation or reduction of molecular oxygen"/>
    <property type="evidence" value="ECO:0007669"/>
    <property type="project" value="InterPro"/>
</dbReference>
<dbReference type="PROSITE" id="PS00086">
    <property type="entry name" value="CYTOCHROME_P450"/>
    <property type="match status" value="1"/>
</dbReference>
<dbReference type="RefSeq" id="XP_002428676.1">
    <property type="nucleotide sequence ID" value="XM_002428631.1"/>
</dbReference>
<dbReference type="GO" id="GO:0004497">
    <property type="term" value="F:monooxygenase activity"/>
    <property type="evidence" value="ECO:0007669"/>
    <property type="project" value="UniProtKB-KW"/>
</dbReference>
<keyword evidence="16" id="KW-0812">Transmembrane</keyword>
<evidence type="ECO:0000256" key="9">
    <source>
        <dbReference type="ARBA" id="ARBA00022848"/>
    </source>
</evidence>
<dbReference type="GO" id="GO:0005789">
    <property type="term" value="C:endoplasmic reticulum membrane"/>
    <property type="evidence" value="ECO:0007669"/>
    <property type="project" value="UniProtKB-SubCell"/>
</dbReference>
<protein>
    <submittedName>
        <fullName evidence="17">Cytochrome P-450, putative</fullName>
        <ecNumber evidence="17">1.14.13.94</ecNumber>
    </submittedName>
</protein>
<keyword evidence="7 14" id="KW-0479">Metal-binding</keyword>
<evidence type="ECO:0000256" key="7">
    <source>
        <dbReference type="ARBA" id="ARBA00022723"/>
    </source>
</evidence>
<comment type="subcellular location">
    <subcellularLocation>
        <location evidence="4">Endoplasmic reticulum membrane</location>
        <topology evidence="4">Peripheral membrane protein</topology>
    </subcellularLocation>
    <subcellularLocation>
        <location evidence="3">Microsome membrane</location>
        <topology evidence="3">Peripheral membrane protein</topology>
    </subcellularLocation>
</comment>
<dbReference type="GO" id="GO:0020037">
    <property type="term" value="F:heme binding"/>
    <property type="evidence" value="ECO:0007669"/>
    <property type="project" value="InterPro"/>
</dbReference>
<dbReference type="EMBL" id="DS235465">
    <property type="protein sequence ID" value="EEB15938.1"/>
    <property type="molecule type" value="Genomic_DNA"/>
</dbReference>
<sequence length="526" mass="61291">MDAIAVNSWWFIYFGTFIGTLLALMYYYVTSNNDFWDKLNVPYIKPEFVYGNMKEIAKCVKSQNEAVWEFYQYFKKLGHKYGGIFQLRDPVMIICHPQLVKDVLVKNFPHFHDRHIAHDEHFDPLSAHLIALEGSKWKYIRSKLNPAFSTSKLKGMFQSMTNICNELIKNLNGAAEEGKMLDARDFLGRYTVDIIGNVAFGIDVNAMKEDSEFLHMGQKFFEPTQFERVGQIIANTNYWMYKIFKLRMVSKKVTDFFINVVNNTMTYRRENNVERNDFLHFLMKINETKGTDLKDMDEMKGVKNYNMAVSENSIGVIAAQAFVFFVAGYETSSSAMSACLFELAHHPEIQEKLYEEVTQVLKTNDDVTYDSVQQLTYTEQVLEETLRLYPPVGILLRKCTQPYEIPETSIILPKGCQLFIPVYAFHHDPEYFPDPEEFNPERFSSENRKNIPPYAYMPFGHGPRVCIGFRLAMMEMKLTLALIIKNFKILKCEKTKPFKMCPSSFFLVPKDGFWIKVIKRNENLLI</sequence>
<reference evidence="18" key="3">
    <citation type="submission" date="2021-02" db="UniProtKB">
        <authorList>
            <consortium name="EnsemblMetazoa"/>
        </authorList>
    </citation>
    <scope>IDENTIFICATION</scope>
    <source>
        <strain evidence="18">USDA</strain>
    </source>
</reference>
<feature type="binding site" description="axial binding residue" evidence="14">
    <location>
        <position position="466"/>
    </location>
    <ligand>
        <name>heme</name>
        <dbReference type="ChEBI" id="CHEBI:30413"/>
    </ligand>
    <ligandPart>
        <name>Fe</name>
        <dbReference type="ChEBI" id="CHEBI:18248"/>
    </ligandPart>
</feature>
<keyword evidence="12 15" id="KW-0503">Monooxygenase</keyword>
<evidence type="ECO:0000256" key="15">
    <source>
        <dbReference type="RuleBase" id="RU000461"/>
    </source>
</evidence>
<dbReference type="Proteomes" id="UP000009046">
    <property type="component" value="Unassembled WGS sequence"/>
</dbReference>
<dbReference type="PANTHER" id="PTHR24292">
    <property type="entry name" value="CYTOCHROME P450"/>
    <property type="match status" value="1"/>
</dbReference>
<keyword evidence="9" id="KW-0492">Microsome</keyword>
<evidence type="ECO:0000256" key="2">
    <source>
        <dbReference type="ARBA" id="ARBA00003690"/>
    </source>
</evidence>
<dbReference type="InParanoid" id="E0VRD2"/>
<gene>
    <name evidence="18" type="primary">8237795</name>
    <name evidence="17" type="ORF">Phum_PHUM397050</name>
</gene>
<evidence type="ECO:0000256" key="6">
    <source>
        <dbReference type="ARBA" id="ARBA00022617"/>
    </source>
</evidence>
<evidence type="ECO:0000256" key="3">
    <source>
        <dbReference type="ARBA" id="ARBA00004174"/>
    </source>
</evidence>
<dbReference type="CTD" id="8237795"/>
<keyword evidence="13 16" id="KW-0472">Membrane</keyword>